<dbReference type="PANTHER" id="PTHR42678:SF34">
    <property type="entry name" value="OS04G0183300 PROTEIN"/>
    <property type="match status" value="1"/>
</dbReference>
<keyword evidence="2" id="KW-1185">Reference proteome</keyword>
<dbReference type="AlphaFoldDB" id="A0AAV5K8A5"/>
<dbReference type="InterPro" id="IPR036928">
    <property type="entry name" value="AS_sf"/>
</dbReference>
<name>A0AAV5K8A5_9ROSI</name>
<evidence type="ECO:0008006" key="3">
    <source>
        <dbReference type="Google" id="ProtNLM"/>
    </source>
</evidence>
<dbReference type="EMBL" id="BPVZ01000056">
    <property type="protein sequence ID" value="GKV20975.1"/>
    <property type="molecule type" value="Genomic_DNA"/>
</dbReference>
<protein>
    <recommendedName>
        <fullName evidence="3">Amidase</fullName>
    </recommendedName>
</protein>
<dbReference type="Gene3D" id="3.90.1300.10">
    <property type="entry name" value="Amidase signature (AS) domain"/>
    <property type="match status" value="1"/>
</dbReference>
<dbReference type="Proteomes" id="UP001054252">
    <property type="component" value="Unassembled WGS sequence"/>
</dbReference>
<dbReference type="PANTHER" id="PTHR42678">
    <property type="entry name" value="AMIDASE"/>
    <property type="match status" value="1"/>
</dbReference>
<organism evidence="1 2">
    <name type="scientific">Rubroshorea leprosula</name>
    <dbReference type="NCBI Taxonomy" id="152421"/>
    <lineage>
        <taxon>Eukaryota</taxon>
        <taxon>Viridiplantae</taxon>
        <taxon>Streptophyta</taxon>
        <taxon>Embryophyta</taxon>
        <taxon>Tracheophyta</taxon>
        <taxon>Spermatophyta</taxon>
        <taxon>Magnoliopsida</taxon>
        <taxon>eudicotyledons</taxon>
        <taxon>Gunneridae</taxon>
        <taxon>Pentapetalae</taxon>
        <taxon>rosids</taxon>
        <taxon>malvids</taxon>
        <taxon>Malvales</taxon>
        <taxon>Dipterocarpaceae</taxon>
        <taxon>Rubroshorea</taxon>
    </lineage>
</organism>
<sequence length="254" mass="28444">MCRTVADAAYVLDAIAGLDYNDKATIEASKYIPQGGYKQFLKLDGLKRKRLGILRSEFAFDKESIPAKTYEQHFKTLRQAGAVLIDNLEVKHKDILTSNYEDIAINAEFKSALNSYLNQLVKSPVRSLKDVIAFNNRNPGLEKMKEYGQDHFMEAEPTHGIHEKEREALSKLEIYSKYGFEKLIENNKLDALVAPFISHYIASGGYPGITVPAGYDIGGIPFGINFAGLKGSEPTLIEIAYSFEQATKVRRPPF</sequence>
<evidence type="ECO:0000313" key="2">
    <source>
        <dbReference type="Proteomes" id="UP001054252"/>
    </source>
</evidence>
<proteinExistence type="predicted"/>
<reference evidence="1 2" key="1">
    <citation type="journal article" date="2021" name="Commun. Biol.">
        <title>The genome of Shorea leprosula (Dipterocarpaceae) highlights the ecological relevance of drought in aseasonal tropical rainforests.</title>
        <authorList>
            <person name="Ng K.K.S."/>
            <person name="Kobayashi M.J."/>
            <person name="Fawcett J.A."/>
            <person name="Hatakeyama M."/>
            <person name="Paape T."/>
            <person name="Ng C.H."/>
            <person name="Ang C.C."/>
            <person name="Tnah L.H."/>
            <person name="Lee C.T."/>
            <person name="Nishiyama T."/>
            <person name="Sese J."/>
            <person name="O'Brien M.J."/>
            <person name="Copetti D."/>
            <person name="Mohd Noor M.I."/>
            <person name="Ong R.C."/>
            <person name="Putra M."/>
            <person name="Sireger I.Z."/>
            <person name="Indrioko S."/>
            <person name="Kosugi Y."/>
            <person name="Izuno A."/>
            <person name="Isagi Y."/>
            <person name="Lee S.L."/>
            <person name="Shimizu K.K."/>
        </authorList>
    </citation>
    <scope>NUCLEOTIDE SEQUENCE [LARGE SCALE GENOMIC DNA]</scope>
    <source>
        <strain evidence="1">214</strain>
    </source>
</reference>
<gene>
    <name evidence="1" type="ORF">SLEP1_g31013</name>
</gene>
<accession>A0AAV5K8A5</accession>
<evidence type="ECO:0000313" key="1">
    <source>
        <dbReference type="EMBL" id="GKV20975.1"/>
    </source>
</evidence>
<comment type="caution">
    <text evidence="1">The sequence shown here is derived from an EMBL/GenBank/DDBJ whole genome shotgun (WGS) entry which is preliminary data.</text>
</comment>
<dbReference type="SUPFAM" id="SSF75304">
    <property type="entry name" value="Amidase signature (AS) enzymes"/>
    <property type="match status" value="1"/>
</dbReference>